<dbReference type="Gene3D" id="2.130.10.130">
    <property type="entry name" value="Integrin alpha, N-terminal"/>
    <property type="match status" value="2"/>
</dbReference>
<dbReference type="OrthoDB" id="1390421at2"/>
<dbReference type="InterPro" id="IPR013517">
    <property type="entry name" value="FG-GAP"/>
</dbReference>
<organism evidence="5 6">
    <name type="scientific">Saltatorellus ferox</name>
    <dbReference type="NCBI Taxonomy" id="2528018"/>
    <lineage>
        <taxon>Bacteria</taxon>
        <taxon>Pseudomonadati</taxon>
        <taxon>Planctomycetota</taxon>
        <taxon>Planctomycetia</taxon>
        <taxon>Planctomycetia incertae sedis</taxon>
        <taxon>Saltatorellus</taxon>
    </lineage>
</organism>
<dbReference type="GO" id="GO:0003677">
    <property type="term" value="F:DNA binding"/>
    <property type="evidence" value="ECO:0007669"/>
    <property type="project" value="InterPro"/>
</dbReference>
<gene>
    <name evidence="5" type="ORF">Poly30_13210</name>
</gene>
<dbReference type="RefSeq" id="WP_145195454.1">
    <property type="nucleotide sequence ID" value="NZ_CP036434.1"/>
</dbReference>
<proteinExistence type="predicted"/>
<dbReference type="Proteomes" id="UP000320390">
    <property type="component" value="Chromosome"/>
</dbReference>
<dbReference type="GO" id="GO:0004803">
    <property type="term" value="F:transposase activity"/>
    <property type="evidence" value="ECO:0007669"/>
    <property type="project" value="InterPro"/>
</dbReference>
<dbReference type="AlphaFoldDB" id="A0A518EP08"/>
<feature type="chain" id="PRO_5021791280" evidence="2">
    <location>
        <begin position="21"/>
        <end position="1280"/>
    </location>
</feature>
<dbReference type="GO" id="GO:0006313">
    <property type="term" value="P:DNA transposition"/>
    <property type="evidence" value="ECO:0007669"/>
    <property type="project" value="InterPro"/>
</dbReference>
<evidence type="ECO:0000259" key="4">
    <source>
        <dbReference type="Pfam" id="PF14319"/>
    </source>
</evidence>
<dbReference type="Pfam" id="PF04986">
    <property type="entry name" value="Y2_Tnp"/>
    <property type="match status" value="1"/>
</dbReference>
<dbReference type="SUPFAM" id="SSF69318">
    <property type="entry name" value="Integrin alpha N-terminal domain"/>
    <property type="match status" value="3"/>
</dbReference>
<evidence type="ECO:0000256" key="1">
    <source>
        <dbReference type="ARBA" id="ARBA00022729"/>
    </source>
</evidence>
<protein>
    <submittedName>
        <fullName evidence="5">FG-GAP repeat protein</fullName>
    </submittedName>
</protein>
<dbReference type="PANTHER" id="PTHR46580:SF4">
    <property type="entry name" value="ATP_GTP-BINDING PROTEIN"/>
    <property type="match status" value="1"/>
</dbReference>
<dbReference type="EMBL" id="CP036434">
    <property type="protein sequence ID" value="QDV05818.1"/>
    <property type="molecule type" value="Genomic_DNA"/>
</dbReference>
<keyword evidence="1 2" id="KW-0732">Signal</keyword>
<dbReference type="Pfam" id="PF14319">
    <property type="entry name" value="Zn_Tnp_IS91"/>
    <property type="match status" value="1"/>
</dbReference>
<dbReference type="InterPro" id="IPR028994">
    <property type="entry name" value="Integrin_alpha_N"/>
</dbReference>
<sequence precursor="true">MRHAGPHLLLALLAPTAATAQSSVDPTPRELVPNVFVAPLDIDGDGQTELLGTGFDRILRAYHANNEGRLIDARDLASPIPATEEPGVPSVAADLNGDGLVDLIGHHPPVPGIPGAVLVWYGSASSEFEPPLAIASPVFPTLQSLLANDLDGDGDLDLILYPDAFQSFMTGGTQFQVTRNLGGGTFGSPTSIQTSNEAFYLARPADLDQDGGLDFVAIRSDNDALVIMRGNGGMLQLEAVPVASPFTYDLELGDLDQDGHTDVLALTVTGNPPPDQWAFQLYAGNAAGMLAAPVHLGTTDLSTSSRSVMELADINGDDALDLVAITFSGNPATPYAISAFAGDGAGNFAAPVESSEDAWWMLSLASGDFNGDGRDDLVVPLLMPPGVGKERPSFRLSKVGAGTSNVEFEDRALTFGGPLAGPQAAGHIDSDGLLDVVIAIDDGPSAIPEVVWARGTIGTDQLEFMGSIGIRGEPMLVADLNGTAPGGAAVLVRQSDLGPDLYLVQVSASGHFQAPVSIGSDAFDYHGASALDWDGDGDIDLVGTDYATNELRWMEQTSPGSFAAAAPLHQSSGSAFAIGEYAFGDFDGDGVRDVAIRSATIFSLFSPALSWRAGLGGGALGPEQPLMGPAFSLQVGDFDEDGYDDVALQRGSPVDLQWLPGGPAGLGSGPQQILIAGIQGLAQFAQLDVDGDLDLDIVALEATSRTLVGYIHLGGGVYSSTAVPLAGPHPSGGIAASRIFTLADLGGDGDLDVPVRSSGMDDPPDIFRGTGGRSPLQNFVRAHLPGFLEEFEDEHGGRSLPQYVIQEFEALLECGDPAFGFSRLRCPSCATDTIVPFSCKGRTICSSCGGRQMAQTAAHIVDRVFPDVDVRQWVLTVPKPLRLAMAMNAELCREVTRAHIRAVSASYKRRGQVILDRQRQEMQGDPKGDPVEAAASVPDSLVRVRLDVGAVNSTQRFESSLGLNVHQHSLYLDGVYVTRGPFDPPVFLPTGPLKSDEVERVHGDVIKRIRRVLERYGLYPIALGLPPRAGDEAPAEFADSSEHEQQLLDFGDARDDAFFPALKAASVKSLVPFGPGAGQPLKRLIDPDLARAFQSSGWGSQYVPPPLVVNADGFSLHAATLIRKGQRAQLEKLCRYVTRPAISLERFEVRPDGMVSWLLRKAWRDGTKGFVMTPYQFMARLAALAPHPREHQLTYQGVLAPASSLRDLVVPRPVVRKEPKEVDVADEDAGKSAGEPSKDQRYIRWADLLKRVLDHATNYCRCPRFNGAIDGHSSLPPALR</sequence>
<reference evidence="5 6" key="1">
    <citation type="submission" date="2019-02" db="EMBL/GenBank/DDBJ databases">
        <title>Deep-cultivation of Planctomycetes and their phenomic and genomic characterization uncovers novel biology.</title>
        <authorList>
            <person name="Wiegand S."/>
            <person name="Jogler M."/>
            <person name="Boedeker C."/>
            <person name="Pinto D."/>
            <person name="Vollmers J."/>
            <person name="Rivas-Marin E."/>
            <person name="Kohn T."/>
            <person name="Peeters S.H."/>
            <person name="Heuer A."/>
            <person name="Rast P."/>
            <person name="Oberbeckmann S."/>
            <person name="Bunk B."/>
            <person name="Jeske O."/>
            <person name="Meyerdierks A."/>
            <person name="Storesund J.E."/>
            <person name="Kallscheuer N."/>
            <person name="Luecker S."/>
            <person name="Lage O.M."/>
            <person name="Pohl T."/>
            <person name="Merkel B.J."/>
            <person name="Hornburger P."/>
            <person name="Mueller R.-W."/>
            <person name="Bruemmer F."/>
            <person name="Labrenz M."/>
            <person name="Spormann A.M."/>
            <person name="Op den Camp H."/>
            <person name="Overmann J."/>
            <person name="Amann R."/>
            <person name="Jetten M.S.M."/>
            <person name="Mascher T."/>
            <person name="Medema M.H."/>
            <person name="Devos D.P."/>
            <person name="Kaster A.-K."/>
            <person name="Ovreas L."/>
            <person name="Rohde M."/>
            <person name="Galperin M.Y."/>
            <person name="Jogler C."/>
        </authorList>
    </citation>
    <scope>NUCLEOTIDE SEQUENCE [LARGE SCALE GENOMIC DNA]</scope>
    <source>
        <strain evidence="5 6">Poly30</strain>
    </source>
</reference>
<feature type="domain" description="Transposase IS801/IS1294" evidence="3">
    <location>
        <begin position="949"/>
        <end position="1200"/>
    </location>
</feature>
<dbReference type="PANTHER" id="PTHR46580">
    <property type="entry name" value="SENSOR KINASE-RELATED"/>
    <property type="match status" value="1"/>
</dbReference>
<name>A0A518EP08_9BACT</name>
<dbReference type="Pfam" id="PF13517">
    <property type="entry name" value="FG-GAP_3"/>
    <property type="match status" value="4"/>
</dbReference>
<dbReference type="InterPro" id="IPR026889">
    <property type="entry name" value="Zn_Tnp"/>
</dbReference>
<accession>A0A518EP08</accession>
<feature type="domain" description="Transposase zinc-binding" evidence="4">
    <location>
        <begin position="789"/>
        <end position="877"/>
    </location>
</feature>
<evidence type="ECO:0000259" key="3">
    <source>
        <dbReference type="Pfam" id="PF04986"/>
    </source>
</evidence>
<dbReference type="InterPro" id="IPR007069">
    <property type="entry name" value="Transposase_32"/>
</dbReference>
<feature type="signal peptide" evidence="2">
    <location>
        <begin position="1"/>
        <end position="20"/>
    </location>
</feature>
<keyword evidence="6" id="KW-1185">Reference proteome</keyword>
<evidence type="ECO:0000256" key="2">
    <source>
        <dbReference type="SAM" id="SignalP"/>
    </source>
</evidence>
<evidence type="ECO:0000313" key="6">
    <source>
        <dbReference type="Proteomes" id="UP000320390"/>
    </source>
</evidence>
<evidence type="ECO:0000313" key="5">
    <source>
        <dbReference type="EMBL" id="QDV05818.1"/>
    </source>
</evidence>